<evidence type="ECO:0000313" key="16">
    <source>
        <dbReference type="Proteomes" id="UP000189369"/>
    </source>
</evidence>
<dbReference type="OrthoDB" id="9792687at2"/>
<reference evidence="15 16" key="1">
    <citation type="submission" date="2017-01" db="EMBL/GenBank/DDBJ databases">
        <title>Complete Genome Sequence of Paenalcaligenes hominis, Isolated from a paraplegic Patient with neurogenic bladder.</title>
        <authorList>
            <person name="Mukhopadhyay R."/>
            <person name="Joaquin J."/>
            <person name="Hogue R."/>
            <person name="Kilaru A."/>
            <person name="Jospin G."/>
            <person name="Mars K."/>
            <person name="Eisen J.A."/>
            <person name="Chaturvedi V."/>
        </authorList>
    </citation>
    <scope>NUCLEOTIDE SEQUENCE [LARGE SCALE GENOMIC DNA]</scope>
    <source>
        <strain evidence="15 16">15S00501</strain>
    </source>
</reference>
<dbReference type="GO" id="GO:0016887">
    <property type="term" value="F:ATP hydrolysis activity"/>
    <property type="evidence" value="ECO:0007669"/>
    <property type="project" value="RHEA"/>
</dbReference>
<dbReference type="Pfam" id="PF13361">
    <property type="entry name" value="UvrD_C"/>
    <property type="match status" value="2"/>
</dbReference>
<evidence type="ECO:0000256" key="12">
    <source>
        <dbReference type="PROSITE-ProRule" id="PRU00560"/>
    </source>
</evidence>
<evidence type="ECO:0000256" key="9">
    <source>
        <dbReference type="ARBA" id="ARBA00034808"/>
    </source>
</evidence>
<comment type="catalytic activity">
    <reaction evidence="11">
        <text>ATP + H2O = ADP + phosphate + H(+)</text>
        <dbReference type="Rhea" id="RHEA:13065"/>
        <dbReference type="ChEBI" id="CHEBI:15377"/>
        <dbReference type="ChEBI" id="CHEBI:15378"/>
        <dbReference type="ChEBI" id="CHEBI:30616"/>
        <dbReference type="ChEBI" id="CHEBI:43474"/>
        <dbReference type="ChEBI" id="CHEBI:456216"/>
        <dbReference type="EC" id="5.6.2.4"/>
    </reaction>
</comment>
<dbReference type="PANTHER" id="PTHR11070:SF2">
    <property type="entry name" value="ATP-DEPENDENT DNA HELICASE SRS2"/>
    <property type="match status" value="1"/>
</dbReference>
<keyword evidence="5 12" id="KW-0067">ATP-binding</keyword>
<evidence type="ECO:0000256" key="4">
    <source>
        <dbReference type="ARBA" id="ARBA00022806"/>
    </source>
</evidence>
<dbReference type="KEGG" id="phn:PAEH1_09620"/>
<gene>
    <name evidence="15" type="ORF">PAEH1_09620</name>
</gene>
<dbReference type="Pfam" id="PF00580">
    <property type="entry name" value="UvrD-helicase"/>
    <property type="match status" value="1"/>
</dbReference>
<evidence type="ECO:0000256" key="10">
    <source>
        <dbReference type="ARBA" id="ARBA00034923"/>
    </source>
</evidence>
<evidence type="ECO:0000256" key="3">
    <source>
        <dbReference type="ARBA" id="ARBA00022801"/>
    </source>
</evidence>
<dbReference type="EMBL" id="CP019697">
    <property type="protein sequence ID" value="AQS51759.1"/>
    <property type="molecule type" value="Genomic_DNA"/>
</dbReference>
<evidence type="ECO:0000256" key="1">
    <source>
        <dbReference type="ARBA" id="ARBA00009922"/>
    </source>
</evidence>
<dbReference type="InterPro" id="IPR014016">
    <property type="entry name" value="UvrD-like_ATP-bd"/>
</dbReference>
<keyword evidence="4 12" id="KW-0347">Helicase</keyword>
<feature type="domain" description="UvrD-like helicase C-terminal" evidence="14">
    <location>
        <begin position="278"/>
        <end position="576"/>
    </location>
</feature>
<keyword evidence="3 12" id="KW-0378">Hydrolase</keyword>
<dbReference type="STRING" id="643674.PAEH1_09620"/>
<feature type="binding site" evidence="12">
    <location>
        <begin position="33"/>
        <end position="40"/>
    </location>
    <ligand>
        <name>ATP</name>
        <dbReference type="ChEBI" id="CHEBI:30616"/>
    </ligand>
</feature>
<comment type="catalytic activity">
    <reaction evidence="8">
        <text>Couples ATP hydrolysis with the unwinding of duplex DNA by translocating in the 3'-5' direction.</text>
        <dbReference type="EC" id="5.6.2.4"/>
    </reaction>
</comment>
<comment type="similarity">
    <text evidence="1">Belongs to the helicase family. UvrD subfamily.</text>
</comment>
<keyword evidence="7" id="KW-0413">Isomerase</keyword>
<evidence type="ECO:0000259" key="13">
    <source>
        <dbReference type="PROSITE" id="PS51198"/>
    </source>
</evidence>
<dbReference type="Gene3D" id="1.10.486.10">
    <property type="entry name" value="PCRA, domain 4"/>
    <property type="match status" value="1"/>
</dbReference>
<organism evidence="15 16">
    <name type="scientific">Paenalcaligenes hominis</name>
    <dbReference type="NCBI Taxonomy" id="643674"/>
    <lineage>
        <taxon>Bacteria</taxon>
        <taxon>Pseudomonadati</taxon>
        <taxon>Pseudomonadota</taxon>
        <taxon>Betaproteobacteria</taxon>
        <taxon>Burkholderiales</taxon>
        <taxon>Alcaligenaceae</taxon>
        <taxon>Paenalcaligenes</taxon>
    </lineage>
</organism>
<keyword evidence="6" id="KW-0238">DNA-binding</keyword>
<dbReference type="Pfam" id="PF18974">
    <property type="entry name" value="DUF5710"/>
    <property type="match status" value="1"/>
</dbReference>
<dbReference type="InterPro" id="IPR027417">
    <property type="entry name" value="P-loop_NTPase"/>
</dbReference>
<accession>A0A1U9K1D5</accession>
<dbReference type="PROSITE" id="PS51198">
    <property type="entry name" value="UVRD_HELICASE_ATP_BIND"/>
    <property type="match status" value="1"/>
</dbReference>
<evidence type="ECO:0000256" key="8">
    <source>
        <dbReference type="ARBA" id="ARBA00034617"/>
    </source>
</evidence>
<dbReference type="AlphaFoldDB" id="A0A1U9K1D5"/>
<sequence>MASAPRFIPRSITPTSEQVAIQCSQHRITLIEANAGAAKTTTLALRIGEALARGLAPEQILALVFTDEAKEVLHERLKALGVAPFIVNKLALYTVEDFAHHVLHFWEEENPPRLSSLHELKPMALEALDHLSQHPTAQYGDELEFRTHHVALSQFFQSQLRLKASLAVFLNEEENAAEKALQFGVTLSDFLWTQHYEILRQSPYEGVLFRGPQDATYDLASTLLEQPDLLELLPEYRLIVVDELHDANEAAFQILRLLAQRPQTYVVAAGDKDQVIQKHLAADATYLHARFEAYFEQLVRLPLTYTYRHGPYLAYATAQFKQKKVDSLLPLATQIHVHRYAQDQAVVPVVQALLQWQRQGGQLAQCAVLFRDVHQSIHLENQLLTHGVPYTLHGMQSYLQRDEILFLRAWLALALRDLAAIQQSSLRERMVRALALFSELSFTELDIAAAAAEIAETPALLRFFYEGQMMRRASEHDQWRFKETLGYLEQVSADTSAAEVLAHLMQTLDVANVAKRIYVFDHAAEVIQKSMSAFLAMAQQLNLGVAPFYQWCAQHDPSTHAVPHAVMLSCVAQAKGKEYEHVLLPYLEMGEFPSLQQDAEMERNLFYVGITRAQKRLSLFVPQADHQVSEYVHELRLEQLHVPTQQRLHDLQQSAVGRQLSTASSQAAAQRINLRVPFAEKDQAKELGARWDPVQRVWFVPPGVSPAPFTRWVRSSS</sequence>
<evidence type="ECO:0000256" key="5">
    <source>
        <dbReference type="ARBA" id="ARBA00022840"/>
    </source>
</evidence>
<dbReference type="InterPro" id="IPR014017">
    <property type="entry name" value="DNA_helicase_UvrD-like_C"/>
</dbReference>
<proteinExistence type="inferred from homology"/>
<dbReference type="InterPro" id="IPR000212">
    <property type="entry name" value="DNA_helicase_UvrD/REP"/>
</dbReference>
<dbReference type="EC" id="5.6.2.4" evidence="9"/>
<dbReference type="SUPFAM" id="SSF52540">
    <property type="entry name" value="P-loop containing nucleoside triphosphate hydrolases"/>
    <property type="match status" value="1"/>
</dbReference>
<dbReference type="Proteomes" id="UP000189369">
    <property type="component" value="Chromosome"/>
</dbReference>
<dbReference type="InterPro" id="IPR043764">
    <property type="entry name" value="DUF5710"/>
</dbReference>
<dbReference type="PROSITE" id="PS51217">
    <property type="entry name" value="UVRD_HELICASE_CTER"/>
    <property type="match status" value="1"/>
</dbReference>
<evidence type="ECO:0000313" key="15">
    <source>
        <dbReference type="EMBL" id="AQS51759.1"/>
    </source>
</evidence>
<evidence type="ECO:0000256" key="7">
    <source>
        <dbReference type="ARBA" id="ARBA00023235"/>
    </source>
</evidence>
<dbReference type="InterPro" id="IPR013986">
    <property type="entry name" value="DExx_box_DNA_helicase_dom_sf"/>
</dbReference>
<dbReference type="GO" id="GO:0005524">
    <property type="term" value="F:ATP binding"/>
    <property type="evidence" value="ECO:0007669"/>
    <property type="project" value="UniProtKB-UniRule"/>
</dbReference>
<dbReference type="GO" id="GO:0043138">
    <property type="term" value="F:3'-5' DNA helicase activity"/>
    <property type="evidence" value="ECO:0007669"/>
    <property type="project" value="UniProtKB-EC"/>
</dbReference>
<dbReference type="Gene3D" id="1.10.10.160">
    <property type="match status" value="1"/>
</dbReference>
<protein>
    <recommendedName>
        <fullName evidence="9">DNA 3'-5' helicase</fullName>
        <ecNumber evidence="9">5.6.2.4</ecNumber>
    </recommendedName>
    <alternativeName>
        <fullName evidence="10">DNA 3'-5' helicase II</fullName>
    </alternativeName>
</protein>
<dbReference type="GO" id="GO:0003677">
    <property type="term" value="F:DNA binding"/>
    <property type="evidence" value="ECO:0007669"/>
    <property type="project" value="UniProtKB-KW"/>
</dbReference>
<name>A0A1U9K1D5_9BURK</name>
<keyword evidence="2 12" id="KW-0547">Nucleotide-binding</keyword>
<dbReference type="PANTHER" id="PTHR11070">
    <property type="entry name" value="UVRD / RECB / PCRA DNA HELICASE FAMILY MEMBER"/>
    <property type="match status" value="1"/>
</dbReference>
<dbReference type="Gene3D" id="3.40.50.300">
    <property type="entry name" value="P-loop containing nucleotide triphosphate hydrolases"/>
    <property type="match status" value="2"/>
</dbReference>
<evidence type="ECO:0000256" key="11">
    <source>
        <dbReference type="ARBA" id="ARBA00048988"/>
    </source>
</evidence>
<evidence type="ECO:0000256" key="6">
    <source>
        <dbReference type="ARBA" id="ARBA00023125"/>
    </source>
</evidence>
<evidence type="ECO:0000259" key="14">
    <source>
        <dbReference type="PROSITE" id="PS51217"/>
    </source>
</evidence>
<feature type="domain" description="UvrD-like helicase ATP-binding" evidence="13">
    <location>
        <begin position="12"/>
        <end position="310"/>
    </location>
</feature>
<dbReference type="GO" id="GO:0000725">
    <property type="term" value="P:recombinational repair"/>
    <property type="evidence" value="ECO:0007669"/>
    <property type="project" value="TreeGrafter"/>
</dbReference>
<evidence type="ECO:0000256" key="2">
    <source>
        <dbReference type="ARBA" id="ARBA00022741"/>
    </source>
</evidence>